<sequence length="106" mass="11799">MVGHVPVCFDHTAHSIDVFVIHSGGRTTVTKFVTEIDTTMLEFCKPVINSRLAWCFIPKNGSKSSELYYSVMAGHSPRACPSQAAGERGNNSVCREFRFDNEMTQL</sequence>
<protein>
    <submittedName>
        <fullName evidence="1">Uncharacterized protein</fullName>
    </submittedName>
</protein>
<comment type="caution">
    <text evidence="1">The sequence shown here is derived from an EMBL/GenBank/DDBJ whole genome shotgun (WGS) entry which is preliminary data.</text>
</comment>
<dbReference type="OrthoDB" id="1470350at2759"/>
<proteinExistence type="predicted"/>
<reference evidence="1 2" key="1">
    <citation type="journal article" date="2019" name="Commun. Biol.">
        <title>The bagworm genome reveals a unique fibroin gene that provides high tensile strength.</title>
        <authorList>
            <person name="Kono N."/>
            <person name="Nakamura H."/>
            <person name="Ohtoshi R."/>
            <person name="Tomita M."/>
            <person name="Numata K."/>
            <person name="Arakawa K."/>
        </authorList>
    </citation>
    <scope>NUCLEOTIDE SEQUENCE [LARGE SCALE GENOMIC DNA]</scope>
</reference>
<keyword evidence="2" id="KW-1185">Reference proteome</keyword>
<dbReference type="EMBL" id="BGZK01000715">
    <property type="protein sequence ID" value="GBP57402.1"/>
    <property type="molecule type" value="Genomic_DNA"/>
</dbReference>
<name>A0A4C1X339_EUMVA</name>
<evidence type="ECO:0000313" key="2">
    <source>
        <dbReference type="Proteomes" id="UP000299102"/>
    </source>
</evidence>
<accession>A0A4C1X339</accession>
<dbReference type="AlphaFoldDB" id="A0A4C1X339"/>
<gene>
    <name evidence="1" type="ORF">EVAR_51249_1</name>
</gene>
<organism evidence="1 2">
    <name type="scientific">Eumeta variegata</name>
    <name type="common">Bagworm moth</name>
    <name type="synonym">Eumeta japonica</name>
    <dbReference type="NCBI Taxonomy" id="151549"/>
    <lineage>
        <taxon>Eukaryota</taxon>
        <taxon>Metazoa</taxon>
        <taxon>Ecdysozoa</taxon>
        <taxon>Arthropoda</taxon>
        <taxon>Hexapoda</taxon>
        <taxon>Insecta</taxon>
        <taxon>Pterygota</taxon>
        <taxon>Neoptera</taxon>
        <taxon>Endopterygota</taxon>
        <taxon>Lepidoptera</taxon>
        <taxon>Glossata</taxon>
        <taxon>Ditrysia</taxon>
        <taxon>Tineoidea</taxon>
        <taxon>Psychidae</taxon>
        <taxon>Oiketicinae</taxon>
        <taxon>Eumeta</taxon>
    </lineage>
</organism>
<dbReference type="Proteomes" id="UP000299102">
    <property type="component" value="Unassembled WGS sequence"/>
</dbReference>
<evidence type="ECO:0000313" key="1">
    <source>
        <dbReference type="EMBL" id="GBP57402.1"/>
    </source>
</evidence>